<dbReference type="PANTHER" id="PTHR47506">
    <property type="entry name" value="TRANSCRIPTIONAL REGULATORY PROTEIN"/>
    <property type="match status" value="1"/>
</dbReference>
<dbReference type="SUPFAM" id="SSF46689">
    <property type="entry name" value="Homeodomain-like"/>
    <property type="match status" value="1"/>
</dbReference>
<evidence type="ECO:0000313" key="7">
    <source>
        <dbReference type="Proteomes" id="UP000185766"/>
    </source>
</evidence>
<keyword evidence="2 4" id="KW-0238">DNA-binding</keyword>
<dbReference type="InterPro" id="IPR011075">
    <property type="entry name" value="TetR_C"/>
</dbReference>
<keyword evidence="1" id="KW-0805">Transcription regulation</keyword>
<evidence type="ECO:0000259" key="5">
    <source>
        <dbReference type="PROSITE" id="PS50977"/>
    </source>
</evidence>
<dbReference type="PROSITE" id="PS50977">
    <property type="entry name" value="HTH_TETR_2"/>
    <property type="match status" value="1"/>
</dbReference>
<evidence type="ECO:0000313" key="6">
    <source>
        <dbReference type="EMBL" id="SEL60070.1"/>
    </source>
</evidence>
<dbReference type="InterPro" id="IPR009057">
    <property type="entry name" value="Homeodomain-like_sf"/>
</dbReference>
<proteinExistence type="predicted"/>
<accession>A0A1H7RIC7</accession>
<dbReference type="EMBL" id="FOAS01000015">
    <property type="protein sequence ID" value="SEL60070.1"/>
    <property type="molecule type" value="Genomic_DNA"/>
</dbReference>
<sequence>MSKGAETYTAIVEHALNLSSELGLEGLTIGSLASQVGMSKSGLYAHFASKEALQCAVLQAAATRFSEQVLLPALAQPAGLARLNTLFEQWMRWGGLFSGGCLFAAGGFEYDDRPGPVRDALREQLGKMLASVARIADSAMACNALSAEHCSKQFAFEYWGIILTLHQHQRLLAAEDAQALARTAFSALLKRFQATP</sequence>
<dbReference type="Proteomes" id="UP000185766">
    <property type="component" value="Unassembled WGS sequence"/>
</dbReference>
<organism evidence="6 7">
    <name type="scientific">Atopomonas hussainii</name>
    <dbReference type="NCBI Taxonomy" id="1429083"/>
    <lineage>
        <taxon>Bacteria</taxon>
        <taxon>Pseudomonadati</taxon>
        <taxon>Pseudomonadota</taxon>
        <taxon>Gammaproteobacteria</taxon>
        <taxon>Pseudomonadales</taxon>
        <taxon>Pseudomonadaceae</taxon>
        <taxon>Atopomonas</taxon>
    </lineage>
</organism>
<dbReference type="PANTHER" id="PTHR47506:SF6">
    <property type="entry name" value="HTH-TYPE TRANSCRIPTIONAL REPRESSOR NEMR"/>
    <property type="match status" value="1"/>
</dbReference>
<evidence type="ECO:0000256" key="3">
    <source>
        <dbReference type="ARBA" id="ARBA00023163"/>
    </source>
</evidence>
<dbReference type="RefSeq" id="WP_074869841.1">
    <property type="nucleotide sequence ID" value="NZ_FOAS01000015.1"/>
</dbReference>
<evidence type="ECO:0000256" key="1">
    <source>
        <dbReference type="ARBA" id="ARBA00023015"/>
    </source>
</evidence>
<reference evidence="6 7" key="1">
    <citation type="submission" date="2016-10" db="EMBL/GenBank/DDBJ databases">
        <authorList>
            <person name="de Groot N.N."/>
        </authorList>
    </citation>
    <scope>NUCLEOTIDE SEQUENCE [LARGE SCALE GENOMIC DNA]</scope>
    <source>
        <strain evidence="6 7">JCM 19513</strain>
    </source>
</reference>
<protein>
    <submittedName>
        <fullName evidence="6">Transcriptional regulator, TetR family</fullName>
    </submittedName>
</protein>
<dbReference type="Gene3D" id="1.10.10.60">
    <property type="entry name" value="Homeodomain-like"/>
    <property type="match status" value="1"/>
</dbReference>
<evidence type="ECO:0000256" key="2">
    <source>
        <dbReference type="ARBA" id="ARBA00023125"/>
    </source>
</evidence>
<dbReference type="PRINTS" id="PR00455">
    <property type="entry name" value="HTHTETR"/>
</dbReference>
<dbReference type="GO" id="GO:0003677">
    <property type="term" value="F:DNA binding"/>
    <property type="evidence" value="ECO:0007669"/>
    <property type="project" value="UniProtKB-UniRule"/>
</dbReference>
<keyword evidence="7" id="KW-1185">Reference proteome</keyword>
<gene>
    <name evidence="6" type="ORF">SAMN05216214_1157</name>
</gene>
<dbReference type="InterPro" id="IPR001647">
    <property type="entry name" value="HTH_TetR"/>
</dbReference>
<dbReference type="AlphaFoldDB" id="A0A1H7RIC7"/>
<dbReference type="SUPFAM" id="SSF48498">
    <property type="entry name" value="Tetracyclin repressor-like, C-terminal domain"/>
    <property type="match status" value="1"/>
</dbReference>
<dbReference type="STRING" id="1429083.GCA_001885685_01135"/>
<feature type="DNA-binding region" description="H-T-H motif" evidence="4">
    <location>
        <begin position="28"/>
        <end position="47"/>
    </location>
</feature>
<name>A0A1H7RIC7_9GAMM</name>
<evidence type="ECO:0000256" key="4">
    <source>
        <dbReference type="PROSITE-ProRule" id="PRU00335"/>
    </source>
</evidence>
<dbReference type="Pfam" id="PF00440">
    <property type="entry name" value="TetR_N"/>
    <property type="match status" value="1"/>
</dbReference>
<dbReference type="Gene3D" id="1.10.357.10">
    <property type="entry name" value="Tetracycline Repressor, domain 2"/>
    <property type="match status" value="1"/>
</dbReference>
<dbReference type="InterPro" id="IPR036271">
    <property type="entry name" value="Tet_transcr_reg_TetR-rel_C_sf"/>
</dbReference>
<dbReference type="Pfam" id="PF16925">
    <property type="entry name" value="TetR_C_13"/>
    <property type="match status" value="1"/>
</dbReference>
<feature type="domain" description="HTH tetR-type" evidence="5">
    <location>
        <begin position="5"/>
        <end position="65"/>
    </location>
</feature>
<keyword evidence="3" id="KW-0804">Transcription</keyword>